<dbReference type="AlphaFoldDB" id="A0ABC8U7I4"/>
<proteinExistence type="predicted"/>
<keyword evidence="1" id="KW-0472">Membrane</keyword>
<evidence type="ECO:0000256" key="1">
    <source>
        <dbReference type="SAM" id="Phobius"/>
    </source>
</evidence>
<organism evidence="2 3">
    <name type="scientific">Ilex paraguariensis</name>
    <name type="common">yerba mate</name>
    <dbReference type="NCBI Taxonomy" id="185542"/>
    <lineage>
        <taxon>Eukaryota</taxon>
        <taxon>Viridiplantae</taxon>
        <taxon>Streptophyta</taxon>
        <taxon>Embryophyta</taxon>
        <taxon>Tracheophyta</taxon>
        <taxon>Spermatophyta</taxon>
        <taxon>Magnoliopsida</taxon>
        <taxon>eudicotyledons</taxon>
        <taxon>Gunneridae</taxon>
        <taxon>Pentapetalae</taxon>
        <taxon>asterids</taxon>
        <taxon>campanulids</taxon>
        <taxon>Aquifoliales</taxon>
        <taxon>Aquifoliaceae</taxon>
        <taxon>Ilex</taxon>
    </lineage>
</organism>
<gene>
    <name evidence="2" type="ORF">ILEXP_LOCUS47629</name>
</gene>
<accession>A0ABC8U7I4</accession>
<keyword evidence="1" id="KW-0812">Transmembrane</keyword>
<dbReference type="EMBL" id="CAUOFW020007131">
    <property type="protein sequence ID" value="CAK9177711.1"/>
    <property type="molecule type" value="Genomic_DNA"/>
</dbReference>
<evidence type="ECO:0000313" key="3">
    <source>
        <dbReference type="Proteomes" id="UP001642360"/>
    </source>
</evidence>
<keyword evidence="1" id="KW-1133">Transmembrane helix</keyword>
<feature type="transmembrane region" description="Helical" evidence="1">
    <location>
        <begin position="12"/>
        <end position="38"/>
    </location>
</feature>
<sequence>PQPLAHHIQLDLAVLFVVIETELFPFTLLVITVPICYLTGLPNGRGLDSDNTLGSEQRN</sequence>
<name>A0ABC8U7I4_9AQUA</name>
<evidence type="ECO:0000313" key="2">
    <source>
        <dbReference type="EMBL" id="CAK9177711.1"/>
    </source>
</evidence>
<keyword evidence="3" id="KW-1185">Reference proteome</keyword>
<feature type="non-terminal residue" evidence="2">
    <location>
        <position position="1"/>
    </location>
</feature>
<dbReference type="Proteomes" id="UP001642360">
    <property type="component" value="Unassembled WGS sequence"/>
</dbReference>
<comment type="caution">
    <text evidence="2">The sequence shown here is derived from an EMBL/GenBank/DDBJ whole genome shotgun (WGS) entry which is preliminary data.</text>
</comment>
<protein>
    <submittedName>
        <fullName evidence="2">Uncharacterized protein</fullName>
    </submittedName>
</protein>
<reference evidence="2 3" key="1">
    <citation type="submission" date="2024-02" db="EMBL/GenBank/DDBJ databases">
        <authorList>
            <person name="Vignale AGUSTIN F."/>
            <person name="Sosa J E."/>
            <person name="Modenutti C."/>
        </authorList>
    </citation>
    <scope>NUCLEOTIDE SEQUENCE [LARGE SCALE GENOMIC DNA]</scope>
</reference>
<feature type="non-terminal residue" evidence="2">
    <location>
        <position position="59"/>
    </location>
</feature>